<feature type="non-terminal residue" evidence="3">
    <location>
        <position position="1"/>
    </location>
</feature>
<evidence type="ECO:0000313" key="4">
    <source>
        <dbReference type="Proteomes" id="UP000836841"/>
    </source>
</evidence>
<evidence type="ECO:0000313" key="3">
    <source>
        <dbReference type="EMBL" id="CAH2078661.1"/>
    </source>
</evidence>
<dbReference type="Pfam" id="PF12776">
    <property type="entry name" value="Myb_DNA-bind_3"/>
    <property type="match status" value="1"/>
</dbReference>
<reference evidence="3 4" key="1">
    <citation type="submission" date="2022-03" db="EMBL/GenBank/DDBJ databases">
        <authorList>
            <person name="Nunn A."/>
            <person name="Chopra R."/>
            <person name="Nunn A."/>
            <person name="Contreras Garrido A."/>
        </authorList>
    </citation>
    <scope>NUCLEOTIDE SEQUENCE [LARGE SCALE GENOMIC DNA]</scope>
</reference>
<dbReference type="PANTHER" id="PTHR31704">
    <property type="entry name" value="MYB/SANT-LIKE DNA-BINDING DOMAIN PROTEIN-RELATED"/>
    <property type="match status" value="1"/>
</dbReference>
<accession>A0AAU9T353</accession>
<sequence length="158" mass="18325">ILQWSDEMTRLLLDLITLQKQAENSKGKSLSEQGKQNMFPITLNWNKVKNKLDNLKKQYELYRKITFGAIGLGFNPKTGSFDAPKHWWIDKIKAYREASKLRSNPLRCIPLLHVESWQPRRGAHSRAPPEDLSENESLNNNADEREDPTQNDFLHPGE</sequence>
<feature type="domain" description="Myb/SANT-like" evidence="2">
    <location>
        <begin position="3"/>
        <end position="88"/>
    </location>
</feature>
<protein>
    <recommendedName>
        <fullName evidence="2">Myb/SANT-like domain-containing protein</fullName>
    </recommendedName>
</protein>
<dbReference type="AlphaFoldDB" id="A0AAU9T353"/>
<evidence type="ECO:0000256" key="1">
    <source>
        <dbReference type="SAM" id="MobiDB-lite"/>
    </source>
</evidence>
<organism evidence="3 4">
    <name type="scientific">Thlaspi arvense</name>
    <name type="common">Field penny-cress</name>
    <dbReference type="NCBI Taxonomy" id="13288"/>
    <lineage>
        <taxon>Eukaryota</taxon>
        <taxon>Viridiplantae</taxon>
        <taxon>Streptophyta</taxon>
        <taxon>Embryophyta</taxon>
        <taxon>Tracheophyta</taxon>
        <taxon>Spermatophyta</taxon>
        <taxon>Magnoliopsida</taxon>
        <taxon>eudicotyledons</taxon>
        <taxon>Gunneridae</taxon>
        <taxon>Pentapetalae</taxon>
        <taxon>rosids</taxon>
        <taxon>malvids</taxon>
        <taxon>Brassicales</taxon>
        <taxon>Brassicaceae</taxon>
        <taxon>Thlaspideae</taxon>
        <taxon>Thlaspi</taxon>
    </lineage>
</organism>
<name>A0AAU9T353_THLAR</name>
<feature type="non-terminal residue" evidence="3">
    <location>
        <position position="158"/>
    </location>
</feature>
<evidence type="ECO:0000259" key="2">
    <source>
        <dbReference type="Pfam" id="PF12776"/>
    </source>
</evidence>
<gene>
    <name evidence="3" type="ORF">TAV2_LOCUS24188</name>
</gene>
<dbReference type="Proteomes" id="UP000836841">
    <property type="component" value="Chromosome 7"/>
</dbReference>
<dbReference type="PANTHER" id="PTHR31704:SF37">
    <property type="entry name" value="HEAT SHOCK PROTEIN"/>
    <property type="match status" value="1"/>
</dbReference>
<feature type="region of interest" description="Disordered" evidence="1">
    <location>
        <begin position="119"/>
        <end position="158"/>
    </location>
</feature>
<proteinExistence type="predicted"/>
<dbReference type="InterPro" id="IPR024752">
    <property type="entry name" value="Myb/SANT-like_dom"/>
</dbReference>
<keyword evidence="4" id="KW-1185">Reference proteome</keyword>
<dbReference type="EMBL" id="OU466863">
    <property type="protein sequence ID" value="CAH2078661.1"/>
    <property type="molecule type" value="Genomic_DNA"/>
</dbReference>